<accession>A0ABU5EPR9</accession>
<evidence type="ECO:0000256" key="1">
    <source>
        <dbReference type="SAM" id="Phobius"/>
    </source>
</evidence>
<proteinExistence type="predicted"/>
<name>A0ABU5EPR9_9FLAO</name>
<dbReference type="Proteomes" id="UP001285855">
    <property type="component" value="Unassembled WGS sequence"/>
</dbReference>
<dbReference type="InterPro" id="IPR046077">
    <property type="entry name" value="DUF6095"/>
</dbReference>
<organism evidence="2 3">
    <name type="scientific">Winogradskyella aquimaris</name>
    <dbReference type="NCBI Taxonomy" id="864074"/>
    <lineage>
        <taxon>Bacteria</taxon>
        <taxon>Pseudomonadati</taxon>
        <taxon>Bacteroidota</taxon>
        <taxon>Flavobacteriia</taxon>
        <taxon>Flavobacteriales</taxon>
        <taxon>Flavobacteriaceae</taxon>
        <taxon>Winogradskyella</taxon>
    </lineage>
</organism>
<dbReference type="Pfam" id="PF19589">
    <property type="entry name" value="DUF6095"/>
    <property type="match status" value="1"/>
</dbReference>
<comment type="caution">
    <text evidence="2">The sequence shown here is derived from an EMBL/GenBank/DDBJ whole genome shotgun (WGS) entry which is preliminary data.</text>
</comment>
<reference evidence="2 3" key="1">
    <citation type="submission" date="2023-11" db="EMBL/GenBank/DDBJ databases">
        <title>Winogradskyella pelagius sp. nov., isolated from coastal sediment.</title>
        <authorList>
            <person name="Li F."/>
        </authorList>
    </citation>
    <scope>NUCLEOTIDE SEQUENCE [LARGE SCALE GENOMIC DNA]</scope>
    <source>
        <strain evidence="2 3">KCTC 23502</strain>
    </source>
</reference>
<evidence type="ECO:0000313" key="2">
    <source>
        <dbReference type="EMBL" id="MDY2587700.1"/>
    </source>
</evidence>
<gene>
    <name evidence="2" type="ORF">SNF14_10140</name>
</gene>
<keyword evidence="1" id="KW-0472">Membrane</keyword>
<feature type="transmembrane region" description="Helical" evidence="1">
    <location>
        <begin position="21"/>
        <end position="38"/>
    </location>
</feature>
<protein>
    <submittedName>
        <fullName evidence="2">DUF6095 family protein</fullName>
    </submittedName>
</protein>
<dbReference type="RefSeq" id="WP_320556053.1">
    <property type="nucleotide sequence ID" value="NZ_JAXDAE010000009.1"/>
</dbReference>
<keyword evidence="1" id="KW-0812">Transmembrane</keyword>
<sequence>MDENNRADKQLLMKGIKRMGICLLLMFLGPSLLHFTFYNDDKPLYIPLLIISIIICIAAIAMLFIGLNTILNSIFKKKK</sequence>
<keyword evidence="1" id="KW-1133">Transmembrane helix</keyword>
<keyword evidence="3" id="KW-1185">Reference proteome</keyword>
<feature type="transmembrane region" description="Helical" evidence="1">
    <location>
        <begin position="44"/>
        <end position="71"/>
    </location>
</feature>
<evidence type="ECO:0000313" key="3">
    <source>
        <dbReference type="Proteomes" id="UP001285855"/>
    </source>
</evidence>
<dbReference type="EMBL" id="JAXDAE010000009">
    <property type="protein sequence ID" value="MDY2587700.1"/>
    <property type="molecule type" value="Genomic_DNA"/>
</dbReference>